<evidence type="ECO:0000256" key="1">
    <source>
        <dbReference type="ARBA" id="ARBA00022598"/>
    </source>
</evidence>
<dbReference type="GO" id="GO:0005737">
    <property type="term" value="C:cytoplasm"/>
    <property type="evidence" value="ECO:0007669"/>
    <property type="project" value="TreeGrafter"/>
</dbReference>
<dbReference type="NCBIfam" id="NF006206">
    <property type="entry name" value="PRK08330.1"/>
    <property type="match status" value="1"/>
</dbReference>
<dbReference type="PANTHER" id="PTHR12835">
    <property type="entry name" value="BIOTIN PROTEIN LIGASE"/>
    <property type="match status" value="1"/>
</dbReference>
<evidence type="ECO:0000313" key="5">
    <source>
        <dbReference type="EMBL" id="HDD31816.1"/>
    </source>
</evidence>
<dbReference type="InterPro" id="IPR045864">
    <property type="entry name" value="aa-tRNA-synth_II/BPL/LPL"/>
</dbReference>
<dbReference type="InterPro" id="IPR008988">
    <property type="entry name" value="Transcriptional_repressor_C"/>
</dbReference>
<dbReference type="CDD" id="cd16442">
    <property type="entry name" value="BPL"/>
    <property type="match status" value="1"/>
</dbReference>
<sequence length="248" mass="28313">MLGLNTKRIGRKVIYFQEIDSTNEYAKKIALHEDEGTIIIADTQKRGHGRKFRTWASPKGGLWMSVILKPKTTPEHIVKIVFLGAIAVVETLEQFGAEARIKWPNDVLVNEKKICGILAEGSFSEREVYYITLGIGLNVNNPIPEELLSTSTSISKVLGIQIPMEEIFKILVERLEYWYEEFLRGNDEEILQKWREKAILNRGVKVIREEGEIQGKALDIDELGALILELKDGRKEKILYGDVSLRFE</sequence>
<dbReference type="GO" id="GO:0005524">
    <property type="term" value="F:ATP binding"/>
    <property type="evidence" value="ECO:0007669"/>
    <property type="project" value="UniProtKB-KW"/>
</dbReference>
<dbReference type="InterPro" id="IPR004143">
    <property type="entry name" value="BPL_LPL_catalytic"/>
</dbReference>
<dbReference type="NCBIfam" id="TIGR00121">
    <property type="entry name" value="birA_ligase"/>
    <property type="match status" value="1"/>
</dbReference>
<dbReference type="Pfam" id="PF03099">
    <property type="entry name" value="BPL_LplA_LipB"/>
    <property type="match status" value="1"/>
</dbReference>
<keyword evidence="1 5" id="KW-0436">Ligase</keyword>
<dbReference type="AlphaFoldDB" id="A0A7C0TZM1"/>
<dbReference type="InterPro" id="IPR003142">
    <property type="entry name" value="BPL_C"/>
</dbReference>
<dbReference type="Proteomes" id="UP000886210">
    <property type="component" value="Unassembled WGS sequence"/>
</dbReference>
<dbReference type="PROSITE" id="PS51733">
    <property type="entry name" value="BPL_LPL_CATALYTIC"/>
    <property type="match status" value="1"/>
</dbReference>
<proteinExistence type="predicted"/>
<dbReference type="SUPFAM" id="SSF55681">
    <property type="entry name" value="Class II aaRS and biotin synthetases"/>
    <property type="match status" value="1"/>
</dbReference>
<dbReference type="EMBL" id="DQYG01000183">
    <property type="protein sequence ID" value="HDD31816.1"/>
    <property type="molecule type" value="Genomic_DNA"/>
</dbReference>
<accession>A0A7C0TZM1</accession>
<dbReference type="EC" id="6.3.4.15" evidence="5"/>
<dbReference type="PANTHER" id="PTHR12835:SF5">
    <property type="entry name" value="BIOTIN--PROTEIN LIGASE"/>
    <property type="match status" value="1"/>
</dbReference>
<name>A0A7C0TZM1_THELI</name>
<dbReference type="InterPro" id="IPR004408">
    <property type="entry name" value="Biotin_CoA_COase_ligase"/>
</dbReference>
<comment type="caution">
    <text evidence="5">The sequence shown here is derived from an EMBL/GenBank/DDBJ whole genome shotgun (WGS) entry which is preliminary data.</text>
</comment>
<gene>
    <name evidence="5" type="ORF">ENF72_04280</name>
</gene>
<organism evidence="5">
    <name type="scientific">Thermococcus litoralis</name>
    <dbReference type="NCBI Taxonomy" id="2265"/>
    <lineage>
        <taxon>Archaea</taxon>
        <taxon>Methanobacteriati</taxon>
        <taxon>Methanobacteriota</taxon>
        <taxon>Thermococci</taxon>
        <taxon>Thermococcales</taxon>
        <taxon>Thermococcaceae</taxon>
        <taxon>Thermococcus</taxon>
    </lineage>
</organism>
<dbReference type="SUPFAM" id="SSF50037">
    <property type="entry name" value="C-terminal domain of transcriptional repressors"/>
    <property type="match status" value="1"/>
</dbReference>
<keyword evidence="3" id="KW-0067">ATP-binding</keyword>
<dbReference type="Pfam" id="PF02237">
    <property type="entry name" value="BPL_C"/>
    <property type="match status" value="1"/>
</dbReference>
<protein>
    <submittedName>
        <fullName evidence="5">Biotin--[acetyl-CoA-carboxylase] ligase</fullName>
        <ecNumber evidence="5">6.3.4.15</ecNumber>
    </submittedName>
</protein>
<dbReference type="Gene3D" id="2.30.30.100">
    <property type="match status" value="1"/>
</dbReference>
<keyword evidence="2" id="KW-0547">Nucleotide-binding</keyword>
<evidence type="ECO:0000256" key="2">
    <source>
        <dbReference type="ARBA" id="ARBA00022741"/>
    </source>
</evidence>
<reference evidence="5" key="1">
    <citation type="journal article" date="2020" name="mSystems">
        <title>Genome- and Community-Level Interaction Insights into Carbon Utilization and Element Cycling Functions of Hydrothermarchaeota in Hydrothermal Sediment.</title>
        <authorList>
            <person name="Zhou Z."/>
            <person name="Liu Y."/>
            <person name="Xu W."/>
            <person name="Pan J."/>
            <person name="Luo Z.H."/>
            <person name="Li M."/>
        </authorList>
    </citation>
    <scope>NUCLEOTIDE SEQUENCE [LARGE SCALE GENOMIC DNA]</scope>
    <source>
        <strain evidence="5">HyVt-151</strain>
    </source>
</reference>
<dbReference type="Gene3D" id="3.30.930.10">
    <property type="entry name" value="Bira Bifunctional Protein, Domain 2"/>
    <property type="match status" value="1"/>
</dbReference>
<dbReference type="GO" id="GO:0004077">
    <property type="term" value="F:biotin--[biotin carboxyl-carrier protein] ligase activity"/>
    <property type="evidence" value="ECO:0007669"/>
    <property type="project" value="UniProtKB-EC"/>
</dbReference>
<feature type="domain" description="BPL/LPL catalytic" evidence="4">
    <location>
        <begin position="1"/>
        <end position="183"/>
    </location>
</feature>
<evidence type="ECO:0000259" key="4">
    <source>
        <dbReference type="PROSITE" id="PS51733"/>
    </source>
</evidence>
<evidence type="ECO:0000256" key="3">
    <source>
        <dbReference type="ARBA" id="ARBA00022840"/>
    </source>
</evidence>